<keyword evidence="2" id="KW-0472">Membrane</keyword>
<organism evidence="3 4">
    <name type="scientific">Raphidocelis subcapitata</name>
    <dbReference type="NCBI Taxonomy" id="307507"/>
    <lineage>
        <taxon>Eukaryota</taxon>
        <taxon>Viridiplantae</taxon>
        <taxon>Chlorophyta</taxon>
        <taxon>core chlorophytes</taxon>
        <taxon>Chlorophyceae</taxon>
        <taxon>CS clade</taxon>
        <taxon>Sphaeropleales</taxon>
        <taxon>Selenastraceae</taxon>
        <taxon>Raphidocelis</taxon>
    </lineage>
</organism>
<evidence type="ECO:0000313" key="4">
    <source>
        <dbReference type="Proteomes" id="UP000247498"/>
    </source>
</evidence>
<evidence type="ECO:0000313" key="3">
    <source>
        <dbReference type="EMBL" id="GBF99829.1"/>
    </source>
</evidence>
<protein>
    <submittedName>
        <fullName evidence="3">Uncharacterized protein</fullName>
    </submittedName>
</protein>
<dbReference type="InParanoid" id="A0A2V0PJW3"/>
<keyword evidence="4" id="KW-1185">Reference proteome</keyword>
<keyword evidence="2" id="KW-0812">Transmembrane</keyword>
<evidence type="ECO:0000256" key="2">
    <source>
        <dbReference type="SAM" id="Phobius"/>
    </source>
</evidence>
<gene>
    <name evidence="3" type="ORF">Rsub_12944</name>
</gene>
<sequence>MRPTSRPRLHGLPGAAHRPARGKTGWVNPLLLGSLVAALIITGLLWRRPASSRVRPVQVLGIDGADPLDGACGAFTLPPQQQPQPEPPQQQQQGPGAAPAPGLQVIAISLYGADPRYTVGALRNSELAPLIFPGWQLRFYVPGPHAPQHLQVPEHVVKQLEANGAAVVPVDADTMADMGYGNTWRFLAADDPAVARFVSKDSDSRLLLRDRWTIDEWISSGLPFLTVRDHPGHSDWPVQGETGGGGGVGSGMWGAVTGHLPPLRAALRDVDAANKHEFFSDQIFLRDAVWPIMLEKGVAQFDAFSCEKFSVGAAKAGGFPVPRAGGELMGAVYDSADAARRGDVLKLPSSDAPQCQPRRHPARDRRELLLSPAAVAGGGADGGGGDGGGGGAGRAGLAPLARVHAFGGGGGAAAAAAAGPVVAAEVYELPGMLIDAPSRCEGAAGPQLPVVFNYTHLLRFDGRRGGCAPLPASRVPQYDERVPYPKTHYDVFKPHGVSYHAALVVSDAVLRADDDPRAAVADGAPALLFLLAHLAPGARVLLPDSPAADAMAAAAAAALPAQAAAAAAGGARAFSPADLLQWRASDWAAVHHRAPSLLWAHRLYVVTGNTRPLSLLPRRGDFLEAAKDGARRDADASLAAAAHLAGACRGAAPPACKLVVAVPPEAEAAAAGAALPGALPGGWAVARAPAGGPPEGYAAAVRDAGALLLWSDAPPLYLGLAHPKAALLWLGQDSKARAWATQLCAGRPCLSVASSADVAAALAGVQCK</sequence>
<evidence type="ECO:0000256" key="1">
    <source>
        <dbReference type="SAM" id="MobiDB-lite"/>
    </source>
</evidence>
<feature type="region of interest" description="Disordered" evidence="1">
    <location>
        <begin position="1"/>
        <end position="20"/>
    </location>
</feature>
<feature type="region of interest" description="Disordered" evidence="1">
    <location>
        <begin position="71"/>
        <end position="99"/>
    </location>
</feature>
<comment type="caution">
    <text evidence="3">The sequence shown here is derived from an EMBL/GenBank/DDBJ whole genome shotgun (WGS) entry which is preliminary data.</text>
</comment>
<dbReference type="STRING" id="307507.A0A2V0PJW3"/>
<proteinExistence type="predicted"/>
<reference evidence="3 4" key="1">
    <citation type="journal article" date="2018" name="Sci. Rep.">
        <title>Raphidocelis subcapitata (=Pseudokirchneriella subcapitata) provides an insight into genome evolution and environmental adaptations in the Sphaeropleales.</title>
        <authorList>
            <person name="Suzuki S."/>
            <person name="Yamaguchi H."/>
            <person name="Nakajima N."/>
            <person name="Kawachi M."/>
        </authorList>
    </citation>
    <scope>NUCLEOTIDE SEQUENCE [LARGE SCALE GENOMIC DNA]</scope>
    <source>
        <strain evidence="3 4">NIES-35</strain>
    </source>
</reference>
<dbReference type="AlphaFoldDB" id="A0A2V0PJW3"/>
<feature type="transmembrane region" description="Helical" evidence="2">
    <location>
        <begin position="26"/>
        <end position="46"/>
    </location>
</feature>
<accession>A0A2V0PJW3</accession>
<dbReference type="OrthoDB" id="204305at2759"/>
<feature type="compositionally biased region" description="Low complexity" evidence="1">
    <location>
        <begin position="89"/>
        <end position="99"/>
    </location>
</feature>
<dbReference type="EMBL" id="BDRX01000175">
    <property type="protein sequence ID" value="GBF99829.1"/>
    <property type="molecule type" value="Genomic_DNA"/>
</dbReference>
<keyword evidence="2" id="KW-1133">Transmembrane helix</keyword>
<dbReference type="Proteomes" id="UP000247498">
    <property type="component" value="Unassembled WGS sequence"/>
</dbReference>
<name>A0A2V0PJW3_9CHLO</name>